<dbReference type="Pfam" id="PF02782">
    <property type="entry name" value="FGGY_C"/>
    <property type="match status" value="1"/>
</dbReference>
<dbReference type="CDD" id="cd07808">
    <property type="entry name" value="ASKHA_NBD_FGGY_EcXK-like"/>
    <property type="match status" value="1"/>
</dbReference>
<protein>
    <recommendedName>
        <fullName evidence="8 10">Xylulose kinase</fullName>
        <shortName evidence="8 10">Xylulokinase</shortName>
        <ecNumber evidence="8 10">2.7.1.17</ecNumber>
    </recommendedName>
</protein>
<comment type="similarity">
    <text evidence="1 8 9">Belongs to the FGGY kinase family.</text>
</comment>
<feature type="active site" description="Proton acceptor" evidence="8">
    <location>
        <position position="242"/>
    </location>
</feature>
<gene>
    <name evidence="8 10 13" type="primary">xylB</name>
    <name evidence="13" type="ORF">Pan216_52930</name>
</gene>
<dbReference type="EMBL" id="CP036279">
    <property type="protein sequence ID" value="QDU64403.1"/>
    <property type="molecule type" value="Genomic_DNA"/>
</dbReference>
<sequence>MANVFLGIDVGTSGTKSLAIDAKGKILASATATYPISYPKPGWSEQEPEDWWQASKATIRQLVKKAKLKAADVKGIGLSGQMHGSVFLDRKDMVLRPALLWNDQRTGEECAEIESRAGGRAELLRLVANPALTGFTAPKILWLRNHEPKVFDKVRKVLLPKDYVRFRLTGEYATEVSDASGTLLLDVAGRQWSRPLLEKLELDPDLLPTCYESEEISGSLTVQVAKEVGLAPGTPVVGGGGDQAAGAVGNGIVSRGVISATMGTSGVVFAHSDTVETDPEGRLHTFCHAVRGKWHVMGVILSAGGSLQWYRNELGDYSVSRAKRKKVDPYQILTAEAAEAPPGSEGLFFLPYLTGERTPHADPHARGAWIGLTPRHGRAHMVRSLMEGATYAMKDSLELIKGLGIPVEEIRVSGGGARSPFWRQLQADIYGQPVRTINAEEGPAYGVALLAAVGTGHFKSVPEICDRVIRTVRKSSPKKKAAAMYEKCYPEFGNLYRSLKGDFATISTLT</sequence>
<dbReference type="Gene3D" id="3.30.420.40">
    <property type="match status" value="2"/>
</dbReference>
<accession>A0A518BBX9</accession>
<comment type="function">
    <text evidence="8">Catalyzes the phosphorylation of D-xylulose to D-xylulose 5-phosphate.</text>
</comment>
<evidence type="ECO:0000256" key="8">
    <source>
        <dbReference type="HAMAP-Rule" id="MF_02220"/>
    </source>
</evidence>
<proteinExistence type="inferred from homology"/>
<dbReference type="PROSITE" id="PS00933">
    <property type="entry name" value="FGGY_KINASES_1"/>
    <property type="match status" value="1"/>
</dbReference>
<keyword evidence="7 8" id="KW-0119">Carbohydrate metabolism</keyword>
<keyword evidence="2 8" id="KW-0859">Xylose metabolism</keyword>
<evidence type="ECO:0000313" key="14">
    <source>
        <dbReference type="Proteomes" id="UP000317093"/>
    </source>
</evidence>
<dbReference type="AlphaFoldDB" id="A0A518BBX9"/>
<dbReference type="GO" id="GO:0042732">
    <property type="term" value="P:D-xylose metabolic process"/>
    <property type="evidence" value="ECO:0007669"/>
    <property type="project" value="UniProtKB-KW"/>
</dbReference>
<dbReference type="NCBIfam" id="TIGR01312">
    <property type="entry name" value="XylB"/>
    <property type="match status" value="1"/>
</dbReference>
<dbReference type="GO" id="GO:0005524">
    <property type="term" value="F:ATP binding"/>
    <property type="evidence" value="ECO:0007669"/>
    <property type="project" value="UniProtKB-UniRule"/>
</dbReference>
<comment type="catalytic activity">
    <reaction evidence="8 10">
        <text>D-xylulose + ATP = D-xylulose 5-phosphate + ADP + H(+)</text>
        <dbReference type="Rhea" id="RHEA:10964"/>
        <dbReference type="ChEBI" id="CHEBI:15378"/>
        <dbReference type="ChEBI" id="CHEBI:17140"/>
        <dbReference type="ChEBI" id="CHEBI:30616"/>
        <dbReference type="ChEBI" id="CHEBI:57737"/>
        <dbReference type="ChEBI" id="CHEBI:456216"/>
        <dbReference type="EC" id="2.7.1.17"/>
    </reaction>
</comment>
<dbReference type="Pfam" id="PF00370">
    <property type="entry name" value="FGGY_N"/>
    <property type="match status" value="1"/>
</dbReference>
<keyword evidence="6 8" id="KW-0067">ATP-binding</keyword>
<evidence type="ECO:0000256" key="3">
    <source>
        <dbReference type="ARBA" id="ARBA00022679"/>
    </source>
</evidence>
<dbReference type="InterPro" id="IPR006000">
    <property type="entry name" value="Xylulokinase"/>
</dbReference>
<dbReference type="InterPro" id="IPR018483">
    <property type="entry name" value="Carb_kinase_FGGY_CS"/>
</dbReference>
<dbReference type="HAMAP" id="MF_02220">
    <property type="entry name" value="XylB"/>
    <property type="match status" value="1"/>
</dbReference>
<keyword evidence="5 8" id="KW-0418">Kinase</keyword>
<evidence type="ECO:0000256" key="7">
    <source>
        <dbReference type="ARBA" id="ARBA00023277"/>
    </source>
</evidence>
<dbReference type="RefSeq" id="WP_145262589.1">
    <property type="nucleotide sequence ID" value="NZ_CP036279.1"/>
</dbReference>
<feature type="domain" description="Carbohydrate kinase FGGY C-terminal" evidence="12">
    <location>
        <begin position="260"/>
        <end position="453"/>
    </location>
</feature>
<keyword evidence="14" id="KW-1185">Reference proteome</keyword>
<evidence type="ECO:0000256" key="4">
    <source>
        <dbReference type="ARBA" id="ARBA00022741"/>
    </source>
</evidence>
<dbReference type="InterPro" id="IPR018484">
    <property type="entry name" value="FGGY_N"/>
</dbReference>
<dbReference type="OrthoDB" id="9805576at2"/>
<dbReference type="EC" id="2.7.1.17" evidence="8 10"/>
<evidence type="ECO:0000256" key="10">
    <source>
        <dbReference type="RuleBase" id="RU364073"/>
    </source>
</evidence>
<dbReference type="Proteomes" id="UP000317093">
    <property type="component" value="Chromosome"/>
</dbReference>
<feature type="binding site" evidence="8">
    <location>
        <begin position="82"/>
        <end position="83"/>
    </location>
    <ligand>
        <name>substrate</name>
    </ligand>
</feature>
<dbReference type="PANTHER" id="PTHR43095">
    <property type="entry name" value="SUGAR KINASE"/>
    <property type="match status" value="1"/>
</dbReference>
<dbReference type="PANTHER" id="PTHR43095:SF5">
    <property type="entry name" value="XYLULOSE KINASE"/>
    <property type="match status" value="1"/>
</dbReference>
<dbReference type="InterPro" id="IPR018485">
    <property type="entry name" value="FGGY_C"/>
</dbReference>
<evidence type="ECO:0000313" key="13">
    <source>
        <dbReference type="EMBL" id="QDU64403.1"/>
    </source>
</evidence>
<feature type="domain" description="Carbohydrate kinase FGGY N-terminal" evidence="11">
    <location>
        <begin position="5"/>
        <end position="249"/>
    </location>
</feature>
<reference evidence="13 14" key="1">
    <citation type="submission" date="2019-02" db="EMBL/GenBank/DDBJ databases">
        <title>Deep-cultivation of Planctomycetes and their phenomic and genomic characterization uncovers novel biology.</title>
        <authorList>
            <person name="Wiegand S."/>
            <person name="Jogler M."/>
            <person name="Boedeker C."/>
            <person name="Pinto D."/>
            <person name="Vollmers J."/>
            <person name="Rivas-Marin E."/>
            <person name="Kohn T."/>
            <person name="Peeters S.H."/>
            <person name="Heuer A."/>
            <person name="Rast P."/>
            <person name="Oberbeckmann S."/>
            <person name="Bunk B."/>
            <person name="Jeske O."/>
            <person name="Meyerdierks A."/>
            <person name="Storesund J.E."/>
            <person name="Kallscheuer N."/>
            <person name="Luecker S."/>
            <person name="Lage O.M."/>
            <person name="Pohl T."/>
            <person name="Merkel B.J."/>
            <person name="Hornburger P."/>
            <person name="Mueller R.-W."/>
            <person name="Bruemmer F."/>
            <person name="Labrenz M."/>
            <person name="Spormann A.M."/>
            <person name="Op den Camp H."/>
            <person name="Overmann J."/>
            <person name="Amann R."/>
            <person name="Jetten M.S.M."/>
            <person name="Mascher T."/>
            <person name="Medema M.H."/>
            <person name="Devos D.P."/>
            <person name="Kaster A.-K."/>
            <person name="Ovreas L."/>
            <person name="Rohde M."/>
            <person name="Galperin M.Y."/>
            <person name="Jogler C."/>
        </authorList>
    </citation>
    <scope>NUCLEOTIDE SEQUENCE [LARGE SCALE GENOMIC DNA]</scope>
    <source>
        <strain evidence="13 14">Pan216</strain>
    </source>
</reference>
<dbReference type="InterPro" id="IPR043129">
    <property type="entry name" value="ATPase_NBD"/>
</dbReference>
<evidence type="ECO:0000259" key="11">
    <source>
        <dbReference type="Pfam" id="PF00370"/>
    </source>
</evidence>
<dbReference type="PIRSF" id="PIRSF000538">
    <property type="entry name" value="GlpK"/>
    <property type="match status" value="1"/>
</dbReference>
<keyword evidence="4 8" id="KW-0547">Nucleotide-binding</keyword>
<evidence type="ECO:0000256" key="9">
    <source>
        <dbReference type="RuleBase" id="RU003733"/>
    </source>
</evidence>
<evidence type="ECO:0000256" key="6">
    <source>
        <dbReference type="ARBA" id="ARBA00022840"/>
    </source>
</evidence>
<evidence type="ECO:0000256" key="2">
    <source>
        <dbReference type="ARBA" id="ARBA00022629"/>
    </source>
</evidence>
<dbReference type="SUPFAM" id="SSF53067">
    <property type="entry name" value="Actin-like ATPase domain"/>
    <property type="match status" value="2"/>
</dbReference>
<evidence type="ECO:0000259" key="12">
    <source>
        <dbReference type="Pfam" id="PF02782"/>
    </source>
</evidence>
<feature type="site" description="Important for activity" evidence="8">
    <location>
        <position position="9"/>
    </location>
</feature>
<organism evidence="13 14">
    <name type="scientific">Kolteria novifilia</name>
    <dbReference type="NCBI Taxonomy" id="2527975"/>
    <lineage>
        <taxon>Bacteria</taxon>
        <taxon>Pseudomonadati</taxon>
        <taxon>Planctomycetota</taxon>
        <taxon>Planctomycetia</taxon>
        <taxon>Kolteriales</taxon>
        <taxon>Kolteriaceae</taxon>
        <taxon>Kolteria</taxon>
    </lineage>
</organism>
<evidence type="ECO:0000256" key="1">
    <source>
        <dbReference type="ARBA" id="ARBA00009156"/>
    </source>
</evidence>
<dbReference type="InterPro" id="IPR000577">
    <property type="entry name" value="Carb_kinase_FGGY"/>
</dbReference>
<evidence type="ECO:0000256" key="5">
    <source>
        <dbReference type="ARBA" id="ARBA00022777"/>
    </source>
</evidence>
<dbReference type="InterPro" id="IPR050406">
    <property type="entry name" value="FGGY_Carb_Kinase"/>
</dbReference>
<dbReference type="GO" id="GO:0004856">
    <property type="term" value="F:D-xylulokinase activity"/>
    <property type="evidence" value="ECO:0007669"/>
    <property type="project" value="UniProtKB-UniRule"/>
</dbReference>
<dbReference type="GO" id="GO:0005998">
    <property type="term" value="P:xylulose catabolic process"/>
    <property type="evidence" value="ECO:0007669"/>
    <property type="project" value="UniProtKB-UniRule"/>
</dbReference>
<keyword evidence="3 8" id="KW-0808">Transferase</keyword>
<dbReference type="KEGG" id="knv:Pan216_52930"/>
<dbReference type="PROSITE" id="PS00445">
    <property type="entry name" value="FGGY_KINASES_2"/>
    <property type="match status" value="1"/>
</dbReference>
<name>A0A518BBX9_9BACT</name>